<proteinExistence type="inferred from homology"/>
<reference evidence="4" key="1">
    <citation type="submission" date="2016-10" db="EMBL/GenBank/DDBJ databases">
        <authorList>
            <person name="Varghese N."/>
            <person name="Submissions S."/>
        </authorList>
    </citation>
    <scope>NUCLEOTIDE SEQUENCE [LARGE SCALE GENOMIC DNA]</scope>
    <source>
        <strain evidence="4">DSM 21743</strain>
    </source>
</reference>
<dbReference type="AlphaFoldDB" id="A0A1H2N9L3"/>
<feature type="domain" description="Glycosyltransferase 2-like" evidence="2">
    <location>
        <begin position="4"/>
        <end position="151"/>
    </location>
</feature>
<evidence type="ECO:0000313" key="3">
    <source>
        <dbReference type="EMBL" id="SDV02014.1"/>
    </source>
</evidence>
<dbReference type="PANTHER" id="PTHR48090">
    <property type="entry name" value="UNDECAPRENYL-PHOSPHATE 4-DEOXY-4-FORMAMIDO-L-ARABINOSE TRANSFERASE-RELATED"/>
    <property type="match status" value="1"/>
</dbReference>
<dbReference type="SUPFAM" id="SSF53448">
    <property type="entry name" value="Nucleotide-diphospho-sugar transferases"/>
    <property type="match status" value="1"/>
</dbReference>
<dbReference type="InterPro" id="IPR050256">
    <property type="entry name" value="Glycosyltransferase_2"/>
</dbReference>
<organism evidence="3 4">
    <name type="scientific">Microlunatus sagamiharensis</name>
    <dbReference type="NCBI Taxonomy" id="546874"/>
    <lineage>
        <taxon>Bacteria</taxon>
        <taxon>Bacillati</taxon>
        <taxon>Actinomycetota</taxon>
        <taxon>Actinomycetes</taxon>
        <taxon>Propionibacteriales</taxon>
        <taxon>Propionibacteriaceae</taxon>
        <taxon>Microlunatus</taxon>
    </lineage>
</organism>
<evidence type="ECO:0000256" key="1">
    <source>
        <dbReference type="ARBA" id="ARBA00006739"/>
    </source>
</evidence>
<dbReference type="PANTHER" id="PTHR48090:SF7">
    <property type="entry name" value="RFBJ PROTEIN"/>
    <property type="match status" value="1"/>
</dbReference>
<dbReference type="CDD" id="cd04179">
    <property type="entry name" value="DPM_DPG-synthase_like"/>
    <property type="match status" value="1"/>
</dbReference>
<dbReference type="Pfam" id="PF00535">
    <property type="entry name" value="Glycos_transf_2"/>
    <property type="match status" value="1"/>
</dbReference>
<accession>A0A1H2N9L3</accession>
<dbReference type="STRING" id="546874.SAMN04488544_3571"/>
<dbReference type="RefSeq" id="WP_197680497.1">
    <property type="nucleotide sequence ID" value="NZ_LT629799.1"/>
</dbReference>
<dbReference type="Proteomes" id="UP000198825">
    <property type="component" value="Chromosome I"/>
</dbReference>
<gene>
    <name evidence="3" type="ORF">SAMN04488544_3571</name>
</gene>
<evidence type="ECO:0000313" key="4">
    <source>
        <dbReference type="Proteomes" id="UP000198825"/>
    </source>
</evidence>
<sequence length="235" mass="24815">MSVTVVLPCLDEAAALPGVLAAVPEGWPVLVVDNGSVDGSPELAARLGARVVHEARRGYGAPVHTGIEAAGTELVAVLDCDGSLDPAELVGPVETVLRGEADLVVGRRQVVQSRSWPWHARAGNAVLAALIRASTGVAVHDIAPVRVARRQALLDLGIEDRRFGYPLETVLAAAQAGWRVVEVDVTYRRRAAGGKSKVSGSVRGTLRVLQDFTAVLRRRAFRRHPSGATAPNPLT</sequence>
<keyword evidence="3" id="KW-0808">Transferase</keyword>
<dbReference type="InterPro" id="IPR029044">
    <property type="entry name" value="Nucleotide-diphossugar_trans"/>
</dbReference>
<name>A0A1H2N9L3_9ACTN</name>
<dbReference type="EMBL" id="LT629799">
    <property type="protein sequence ID" value="SDV02014.1"/>
    <property type="molecule type" value="Genomic_DNA"/>
</dbReference>
<dbReference type="Gene3D" id="3.90.550.10">
    <property type="entry name" value="Spore Coat Polysaccharide Biosynthesis Protein SpsA, Chain A"/>
    <property type="match status" value="1"/>
</dbReference>
<keyword evidence="4" id="KW-1185">Reference proteome</keyword>
<evidence type="ECO:0000259" key="2">
    <source>
        <dbReference type="Pfam" id="PF00535"/>
    </source>
</evidence>
<protein>
    <submittedName>
        <fullName evidence="3">Glycosyl transferase family 2</fullName>
    </submittedName>
</protein>
<comment type="similarity">
    <text evidence="1">Belongs to the glycosyltransferase 2 family.</text>
</comment>
<dbReference type="GO" id="GO:0016740">
    <property type="term" value="F:transferase activity"/>
    <property type="evidence" value="ECO:0007669"/>
    <property type="project" value="UniProtKB-KW"/>
</dbReference>
<dbReference type="InterPro" id="IPR001173">
    <property type="entry name" value="Glyco_trans_2-like"/>
</dbReference>